<dbReference type="EMBL" id="MU853581">
    <property type="protein sequence ID" value="KAK4143924.1"/>
    <property type="molecule type" value="Genomic_DNA"/>
</dbReference>
<feature type="domain" description="Carboxylesterase type B" evidence="2">
    <location>
        <begin position="40"/>
        <end position="545"/>
    </location>
</feature>
<protein>
    <recommendedName>
        <fullName evidence="2">Carboxylesterase type B domain-containing protein</fullName>
    </recommendedName>
</protein>
<dbReference type="PANTHER" id="PTHR11559">
    <property type="entry name" value="CARBOXYLESTERASE"/>
    <property type="match status" value="1"/>
</dbReference>
<evidence type="ECO:0000313" key="3">
    <source>
        <dbReference type="EMBL" id="KAK4143924.1"/>
    </source>
</evidence>
<evidence type="ECO:0000256" key="1">
    <source>
        <dbReference type="SAM" id="SignalP"/>
    </source>
</evidence>
<dbReference type="Gene3D" id="3.40.50.1820">
    <property type="entry name" value="alpha/beta hydrolase"/>
    <property type="match status" value="1"/>
</dbReference>
<dbReference type="AlphaFoldDB" id="A0AAN6V385"/>
<dbReference type="Proteomes" id="UP001302676">
    <property type="component" value="Unassembled WGS sequence"/>
</dbReference>
<feature type="chain" id="PRO_5043043162" description="Carboxylesterase type B domain-containing protein" evidence="1">
    <location>
        <begin position="24"/>
        <end position="644"/>
    </location>
</feature>
<sequence length="644" mass="69792">MAPTIFQSVLVGLATGILAPVLAADPIVTLPDTNIAYRGTTTSADSIEHFLNIRFAHDTSGPRRFAPPELYTPPSNSVIDATVPGPACPQSKPGLPPFFVDTPNISEDCLNLRISRPAGTTPSDKLPVVVHIHGGGVVKGSAYDPHFDPDNLLSLSSELGQPIIYVALNYRLTIFGFPRLPILKDQNSLNLGLRDQRAGLEWVRDNIAAFGGDPERVTAFGLSSGGTFSSIHLVSYAGERGVPFTRAWMMSGPPGTALNMSSEVTEAHTRAVAEEVGCGGEEKGDQEVLDCLRAVPFEELTEKAMAYSVQNHPPAGLFTFIPSVDGDFLPERQSVLYRSGRFVKDVPLVLAWAEADGDLNAGPAPLYQAEADIRTAIQTSFAHAITDADYETLFSLYPVSDFEVDVNSYDARRNENDPVVSVHYFRASRILRDLLFTCSSIDFARASTYYTRLDGHDSNVRLYALNQSVLTSLFRGAGMPYVGNAVHGSDTPYLFNGVYPEGEISEEDKALSRQFAGAFVRFAHGGNPEGERKGEAFDAWPEAFTKSPTEGEVVGQEKDESVRFLVVGGPFGTRSYKVNAESEDQGEQGEGDGLEGLQIPITDDGVEYGEMGSKEAGEGEKVLEAEKLIERCRFINSLSEKLGN</sequence>
<reference evidence="3" key="1">
    <citation type="journal article" date="2023" name="Mol. Phylogenet. Evol.">
        <title>Genome-scale phylogeny and comparative genomics of the fungal order Sordariales.</title>
        <authorList>
            <person name="Hensen N."/>
            <person name="Bonometti L."/>
            <person name="Westerberg I."/>
            <person name="Brannstrom I.O."/>
            <person name="Guillou S."/>
            <person name="Cros-Aarteil S."/>
            <person name="Calhoun S."/>
            <person name="Haridas S."/>
            <person name="Kuo A."/>
            <person name="Mondo S."/>
            <person name="Pangilinan J."/>
            <person name="Riley R."/>
            <person name="LaButti K."/>
            <person name="Andreopoulos B."/>
            <person name="Lipzen A."/>
            <person name="Chen C."/>
            <person name="Yan M."/>
            <person name="Daum C."/>
            <person name="Ng V."/>
            <person name="Clum A."/>
            <person name="Steindorff A."/>
            <person name="Ohm R.A."/>
            <person name="Martin F."/>
            <person name="Silar P."/>
            <person name="Natvig D.O."/>
            <person name="Lalanne C."/>
            <person name="Gautier V."/>
            <person name="Ament-Velasquez S.L."/>
            <person name="Kruys A."/>
            <person name="Hutchinson M.I."/>
            <person name="Powell A.J."/>
            <person name="Barry K."/>
            <person name="Miller A.N."/>
            <person name="Grigoriev I.V."/>
            <person name="Debuchy R."/>
            <person name="Gladieux P."/>
            <person name="Hiltunen Thoren M."/>
            <person name="Johannesson H."/>
        </authorList>
    </citation>
    <scope>NUCLEOTIDE SEQUENCE</scope>
    <source>
        <strain evidence="3">CBS 141.50</strain>
    </source>
</reference>
<organism evidence="3 4">
    <name type="scientific">Dichotomopilus funicola</name>
    <dbReference type="NCBI Taxonomy" id="1934379"/>
    <lineage>
        <taxon>Eukaryota</taxon>
        <taxon>Fungi</taxon>
        <taxon>Dikarya</taxon>
        <taxon>Ascomycota</taxon>
        <taxon>Pezizomycotina</taxon>
        <taxon>Sordariomycetes</taxon>
        <taxon>Sordariomycetidae</taxon>
        <taxon>Sordariales</taxon>
        <taxon>Chaetomiaceae</taxon>
        <taxon>Dichotomopilus</taxon>
    </lineage>
</organism>
<gene>
    <name evidence="3" type="ORF">C8A04DRAFT_36972</name>
</gene>
<keyword evidence="4" id="KW-1185">Reference proteome</keyword>
<dbReference type="RefSeq" id="XP_062637295.1">
    <property type="nucleotide sequence ID" value="XM_062783717.1"/>
</dbReference>
<dbReference type="InterPro" id="IPR050309">
    <property type="entry name" value="Type-B_Carboxylest/Lipase"/>
</dbReference>
<accession>A0AAN6V385</accession>
<evidence type="ECO:0000313" key="4">
    <source>
        <dbReference type="Proteomes" id="UP001302676"/>
    </source>
</evidence>
<name>A0AAN6V385_9PEZI</name>
<reference evidence="3" key="2">
    <citation type="submission" date="2023-05" db="EMBL/GenBank/DDBJ databases">
        <authorList>
            <consortium name="Lawrence Berkeley National Laboratory"/>
            <person name="Steindorff A."/>
            <person name="Hensen N."/>
            <person name="Bonometti L."/>
            <person name="Westerberg I."/>
            <person name="Brannstrom I.O."/>
            <person name="Guillou S."/>
            <person name="Cros-Aarteil S."/>
            <person name="Calhoun S."/>
            <person name="Haridas S."/>
            <person name="Kuo A."/>
            <person name="Mondo S."/>
            <person name="Pangilinan J."/>
            <person name="Riley R."/>
            <person name="Labutti K."/>
            <person name="Andreopoulos B."/>
            <person name="Lipzen A."/>
            <person name="Chen C."/>
            <person name="Yanf M."/>
            <person name="Daum C."/>
            <person name="Ng V."/>
            <person name="Clum A."/>
            <person name="Ohm R."/>
            <person name="Martin F."/>
            <person name="Silar P."/>
            <person name="Natvig D."/>
            <person name="Lalanne C."/>
            <person name="Gautier V."/>
            <person name="Ament-Velasquez S.L."/>
            <person name="Kruys A."/>
            <person name="Hutchinson M.I."/>
            <person name="Powell A.J."/>
            <person name="Barry K."/>
            <person name="Miller A.N."/>
            <person name="Grigoriev I.V."/>
            <person name="Debuchy R."/>
            <person name="Gladieux P."/>
            <person name="Thoren M.H."/>
            <person name="Johannesson H."/>
        </authorList>
    </citation>
    <scope>NUCLEOTIDE SEQUENCE</scope>
    <source>
        <strain evidence="3">CBS 141.50</strain>
    </source>
</reference>
<dbReference type="InterPro" id="IPR029058">
    <property type="entry name" value="AB_hydrolase_fold"/>
</dbReference>
<dbReference type="GeneID" id="87820330"/>
<proteinExistence type="predicted"/>
<dbReference type="SUPFAM" id="SSF53474">
    <property type="entry name" value="alpha/beta-Hydrolases"/>
    <property type="match status" value="1"/>
</dbReference>
<feature type="signal peptide" evidence="1">
    <location>
        <begin position="1"/>
        <end position="23"/>
    </location>
</feature>
<comment type="caution">
    <text evidence="3">The sequence shown here is derived from an EMBL/GenBank/DDBJ whole genome shotgun (WGS) entry which is preliminary data.</text>
</comment>
<dbReference type="InterPro" id="IPR002018">
    <property type="entry name" value="CarbesteraseB"/>
</dbReference>
<keyword evidence="1" id="KW-0732">Signal</keyword>
<dbReference type="Pfam" id="PF00135">
    <property type="entry name" value="COesterase"/>
    <property type="match status" value="1"/>
</dbReference>
<evidence type="ECO:0000259" key="2">
    <source>
        <dbReference type="Pfam" id="PF00135"/>
    </source>
</evidence>